<name>A0A1B1M119_STRLN</name>
<proteinExistence type="inferred from homology"/>
<comment type="similarity">
    <text evidence="1">Belongs to the sigma-70 factor family. ECF subfamily.</text>
</comment>
<accession>A0A1B1M119</accession>
<dbReference type="EMBL" id="CP016438">
    <property type="protein sequence ID" value="ANS62290.1"/>
    <property type="molecule type" value="Genomic_DNA"/>
</dbReference>
<dbReference type="InterPro" id="IPR039425">
    <property type="entry name" value="RNA_pol_sigma-70-like"/>
</dbReference>
<dbReference type="SUPFAM" id="SSF88946">
    <property type="entry name" value="Sigma2 domain of RNA polymerase sigma factors"/>
    <property type="match status" value="1"/>
</dbReference>
<gene>
    <name evidence="6" type="ORF">SLINC_0066</name>
</gene>
<evidence type="ECO:0000256" key="3">
    <source>
        <dbReference type="ARBA" id="ARBA00023082"/>
    </source>
</evidence>
<dbReference type="InterPro" id="IPR014284">
    <property type="entry name" value="RNA_pol_sigma-70_dom"/>
</dbReference>
<dbReference type="InterPro" id="IPR013249">
    <property type="entry name" value="RNA_pol_sigma70_r4_t2"/>
</dbReference>
<dbReference type="Gene3D" id="1.10.10.10">
    <property type="entry name" value="Winged helix-like DNA-binding domain superfamily/Winged helix DNA-binding domain"/>
    <property type="match status" value="1"/>
</dbReference>
<evidence type="ECO:0000256" key="2">
    <source>
        <dbReference type="ARBA" id="ARBA00023015"/>
    </source>
</evidence>
<dbReference type="AlphaFoldDB" id="A0A1B1M119"/>
<dbReference type="InterPro" id="IPR036388">
    <property type="entry name" value="WH-like_DNA-bd_sf"/>
</dbReference>
<dbReference type="InterPro" id="IPR013325">
    <property type="entry name" value="RNA_pol_sigma_r2"/>
</dbReference>
<dbReference type="NCBIfam" id="TIGR02937">
    <property type="entry name" value="sigma70-ECF"/>
    <property type="match status" value="1"/>
</dbReference>
<dbReference type="Proteomes" id="UP000092598">
    <property type="component" value="Chromosome"/>
</dbReference>
<dbReference type="STRING" id="1915.SLINC_0066"/>
<dbReference type="SUPFAM" id="SSF88659">
    <property type="entry name" value="Sigma3 and sigma4 domains of RNA polymerase sigma factors"/>
    <property type="match status" value="1"/>
</dbReference>
<protein>
    <submittedName>
        <fullName evidence="6">ECF subfamily RNA polymerase sigma factor</fullName>
    </submittedName>
</protein>
<dbReference type="Pfam" id="PF08281">
    <property type="entry name" value="Sigma70_r4_2"/>
    <property type="match status" value="1"/>
</dbReference>
<evidence type="ECO:0000256" key="5">
    <source>
        <dbReference type="ARBA" id="ARBA00023163"/>
    </source>
</evidence>
<sequence length="208" mass="23218">MTDFEIHLETAQLELEPFRRHTISHAPAESAPEQPIPVAPPQQRGSLARVEFAQFYEQHMPNLVRHLLRQGASGHEAAEAAQAAFAEAFVKWETIDYPAAWLRKVAIRLYLRQPARREDLTDAVPELPGSVCPHRSVELKEEEARVYAALAALPPLQRAVLAWHLDGFATSEIGDALDMAHEAVRQNLSRGRARLKTILLSANDGGER</sequence>
<dbReference type="KEGG" id="sls:SLINC_0066"/>
<evidence type="ECO:0000256" key="4">
    <source>
        <dbReference type="ARBA" id="ARBA00023125"/>
    </source>
</evidence>
<dbReference type="PANTHER" id="PTHR43133:SF50">
    <property type="entry name" value="ECF RNA POLYMERASE SIGMA FACTOR SIGM"/>
    <property type="match status" value="1"/>
</dbReference>
<dbReference type="GO" id="GO:0006352">
    <property type="term" value="P:DNA-templated transcription initiation"/>
    <property type="evidence" value="ECO:0007669"/>
    <property type="project" value="InterPro"/>
</dbReference>
<dbReference type="PATRIC" id="fig|1915.4.peg.83"/>
<dbReference type="Pfam" id="PF04542">
    <property type="entry name" value="Sigma70_r2"/>
    <property type="match status" value="1"/>
</dbReference>
<reference evidence="6 7" key="1">
    <citation type="submission" date="2016-07" db="EMBL/GenBank/DDBJ databases">
        <title>Enhancement of antibiotic productionsby engineered nitrateutilization in actinobacteria.</title>
        <authorList>
            <person name="Meng S.C."/>
        </authorList>
    </citation>
    <scope>NUCLEOTIDE SEQUENCE [LARGE SCALE GENOMIC DNA]</scope>
    <source>
        <strain evidence="6 7">NRRL 2936</strain>
    </source>
</reference>
<dbReference type="GO" id="GO:0003677">
    <property type="term" value="F:DNA binding"/>
    <property type="evidence" value="ECO:0007669"/>
    <property type="project" value="UniProtKB-KW"/>
</dbReference>
<keyword evidence="5" id="KW-0804">Transcription</keyword>
<evidence type="ECO:0000313" key="6">
    <source>
        <dbReference type="EMBL" id="ANS62290.1"/>
    </source>
</evidence>
<dbReference type="PANTHER" id="PTHR43133">
    <property type="entry name" value="RNA POLYMERASE ECF-TYPE SIGMA FACTO"/>
    <property type="match status" value="1"/>
</dbReference>
<keyword evidence="2" id="KW-0805">Transcription regulation</keyword>
<keyword evidence="3" id="KW-0731">Sigma factor</keyword>
<evidence type="ECO:0000256" key="1">
    <source>
        <dbReference type="ARBA" id="ARBA00010641"/>
    </source>
</evidence>
<dbReference type="RefSeq" id="WP_225988189.1">
    <property type="nucleotide sequence ID" value="NZ_CP016438.1"/>
</dbReference>
<evidence type="ECO:0000313" key="7">
    <source>
        <dbReference type="Proteomes" id="UP000092598"/>
    </source>
</evidence>
<dbReference type="Gene3D" id="1.10.1740.10">
    <property type="match status" value="1"/>
</dbReference>
<keyword evidence="4" id="KW-0238">DNA-binding</keyword>
<dbReference type="InterPro" id="IPR007627">
    <property type="entry name" value="RNA_pol_sigma70_r2"/>
</dbReference>
<organism evidence="6 7">
    <name type="scientific">Streptomyces lincolnensis</name>
    <dbReference type="NCBI Taxonomy" id="1915"/>
    <lineage>
        <taxon>Bacteria</taxon>
        <taxon>Bacillati</taxon>
        <taxon>Actinomycetota</taxon>
        <taxon>Actinomycetes</taxon>
        <taxon>Kitasatosporales</taxon>
        <taxon>Streptomycetaceae</taxon>
        <taxon>Streptomyces</taxon>
    </lineage>
</organism>
<dbReference type="GO" id="GO:0016987">
    <property type="term" value="F:sigma factor activity"/>
    <property type="evidence" value="ECO:0007669"/>
    <property type="project" value="UniProtKB-KW"/>
</dbReference>
<keyword evidence="7" id="KW-1185">Reference proteome</keyword>
<dbReference type="InterPro" id="IPR013324">
    <property type="entry name" value="RNA_pol_sigma_r3/r4-like"/>
</dbReference>